<feature type="region of interest" description="Disordered" evidence="9">
    <location>
        <begin position="29"/>
        <end position="54"/>
    </location>
</feature>
<evidence type="ECO:0000313" key="10">
    <source>
        <dbReference type="EMBL" id="MCT7658130.1"/>
    </source>
</evidence>
<evidence type="ECO:0000256" key="6">
    <source>
        <dbReference type="ARBA" id="ARBA00022801"/>
    </source>
</evidence>
<feature type="chain" id="PRO_5045007786" description="Cutinase" evidence="8">
    <location>
        <begin position="29"/>
        <end position="260"/>
    </location>
</feature>
<evidence type="ECO:0000256" key="5">
    <source>
        <dbReference type="ARBA" id="ARBA00022729"/>
    </source>
</evidence>
<reference evidence="11" key="1">
    <citation type="submission" date="2023-07" db="EMBL/GenBank/DDBJ databases">
        <authorList>
            <person name="Deng Y."/>
            <person name="Zhang Y.-Q."/>
        </authorList>
    </citation>
    <scope>NUCLEOTIDE SEQUENCE [LARGE SCALE GENOMIC DNA]</scope>
    <source>
        <strain evidence="11">CPCC 205710</strain>
    </source>
</reference>
<evidence type="ECO:0000256" key="8">
    <source>
        <dbReference type="RuleBase" id="RU361263"/>
    </source>
</evidence>
<evidence type="ECO:0000256" key="7">
    <source>
        <dbReference type="ARBA" id="ARBA00023157"/>
    </source>
</evidence>
<comment type="caution">
    <text evidence="10">The sequence shown here is derived from an EMBL/GenBank/DDBJ whole genome shotgun (WGS) entry which is preliminary data.</text>
</comment>
<evidence type="ECO:0000256" key="3">
    <source>
        <dbReference type="ARBA" id="ARBA00022487"/>
    </source>
</evidence>
<keyword evidence="4 8" id="KW-0964">Secreted</keyword>
<dbReference type="Gene3D" id="3.40.50.1820">
    <property type="entry name" value="alpha/beta hydrolase"/>
    <property type="match status" value="1"/>
</dbReference>
<keyword evidence="5 8" id="KW-0732">Signal</keyword>
<feature type="compositionally biased region" description="Pro residues" evidence="9">
    <location>
        <begin position="30"/>
        <end position="39"/>
    </location>
</feature>
<feature type="signal peptide" evidence="8">
    <location>
        <begin position="1"/>
        <end position="28"/>
    </location>
</feature>
<evidence type="ECO:0000256" key="4">
    <source>
        <dbReference type="ARBA" id="ARBA00022525"/>
    </source>
</evidence>
<comment type="subcellular location">
    <subcellularLocation>
        <location evidence="1 8">Secreted</location>
    </subcellularLocation>
</comment>
<dbReference type="EC" id="3.1.1.-" evidence="8"/>
<dbReference type="InterPro" id="IPR029058">
    <property type="entry name" value="AB_hydrolase_fold"/>
</dbReference>
<evidence type="ECO:0000256" key="2">
    <source>
        <dbReference type="ARBA" id="ARBA00007534"/>
    </source>
</evidence>
<sequence>MLRIPVRLVAAAVAIAALIGGSTPLAVAQPGPPPGPAPGPGFGSGPGPAPGPAYVPRPTYVPGVGAAPAVSPKSTCADIEVIFARGTDDTPGLGTPGTAFVNALRNLVDGRSITTYAVDYPASYDFLAAADGAADATDRIGSMAQLCPTTRIVLGGYSQGAAVMDMLAGIPPLGNKIGSIGSAPPLPANLLPNIAAVAVFGNPATKFSNPITSSVFAGKAIDLCKDGDPICSDGRNPFAHNDYVSTGLVQQAASFVAGLV</sequence>
<keyword evidence="7" id="KW-1015">Disulfide bond</keyword>
<dbReference type="Pfam" id="PF01083">
    <property type="entry name" value="Cutinase"/>
    <property type="match status" value="1"/>
</dbReference>
<proteinExistence type="inferred from homology"/>
<dbReference type="PROSITE" id="PS00155">
    <property type="entry name" value="CUTINASE_1"/>
    <property type="match status" value="1"/>
</dbReference>
<evidence type="ECO:0000313" key="11">
    <source>
        <dbReference type="Proteomes" id="UP001206639"/>
    </source>
</evidence>
<gene>
    <name evidence="10" type="ORF">N4S67_06815</name>
</gene>
<dbReference type="InterPro" id="IPR043580">
    <property type="entry name" value="CUTINASE_1"/>
</dbReference>
<evidence type="ECO:0000256" key="1">
    <source>
        <dbReference type="ARBA" id="ARBA00004613"/>
    </source>
</evidence>
<keyword evidence="6 8" id="KW-0378">Hydrolase</keyword>
<protein>
    <recommendedName>
        <fullName evidence="8">Cutinase</fullName>
        <ecNumber evidence="8">3.1.1.-</ecNumber>
    </recommendedName>
</protein>
<accession>A0ABT2M784</accession>
<dbReference type="SUPFAM" id="SSF53474">
    <property type="entry name" value="alpha/beta-Hydrolases"/>
    <property type="match status" value="1"/>
</dbReference>
<keyword evidence="11" id="KW-1185">Reference proteome</keyword>
<dbReference type="InterPro" id="IPR000675">
    <property type="entry name" value="Cutinase/axe"/>
</dbReference>
<keyword evidence="3 8" id="KW-0719">Serine esterase</keyword>
<organism evidence="10 11">
    <name type="scientific">Mycobacterium deserti</name>
    <dbReference type="NCBI Taxonomy" id="2978347"/>
    <lineage>
        <taxon>Bacteria</taxon>
        <taxon>Bacillati</taxon>
        <taxon>Actinomycetota</taxon>
        <taxon>Actinomycetes</taxon>
        <taxon>Mycobacteriales</taxon>
        <taxon>Mycobacteriaceae</taxon>
        <taxon>Mycobacterium</taxon>
    </lineage>
</organism>
<comment type="similarity">
    <text evidence="2 8">Belongs to the cutinase family.</text>
</comment>
<evidence type="ECO:0000256" key="9">
    <source>
        <dbReference type="SAM" id="MobiDB-lite"/>
    </source>
</evidence>
<dbReference type="EMBL" id="JAODWD010000002">
    <property type="protein sequence ID" value="MCT7658130.1"/>
    <property type="molecule type" value="Genomic_DNA"/>
</dbReference>
<dbReference type="PANTHER" id="PTHR33630:SF9">
    <property type="entry name" value="CUTINASE 4"/>
    <property type="match status" value="1"/>
</dbReference>
<dbReference type="SMART" id="SM01110">
    <property type="entry name" value="Cutinase"/>
    <property type="match status" value="1"/>
</dbReference>
<name>A0ABT2M784_9MYCO</name>
<dbReference type="PANTHER" id="PTHR33630">
    <property type="entry name" value="CUTINASE RV1984C-RELATED-RELATED"/>
    <property type="match status" value="1"/>
</dbReference>
<comment type="function">
    <text evidence="8">Catalyzes the hydrolysis of complex carboxylic polyesters found in the cell wall of plants. Degrades cutin, a macromolecule that forms the structure of the plant cuticle.</text>
</comment>
<dbReference type="Proteomes" id="UP001206639">
    <property type="component" value="Unassembled WGS sequence"/>
</dbReference>